<evidence type="ECO:0000313" key="2">
    <source>
        <dbReference type="Proteomes" id="UP001497472"/>
    </source>
</evidence>
<proteinExistence type="predicted"/>
<keyword evidence="2" id="KW-1185">Reference proteome</keyword>
<comment type="caution">
    <text evidence="1">The sequence shown here is derived from an EMBL/GenBank/DDBJ whole genome shotgun (WGS) entry which is preliminary data.</text>
</comment>
<dbReference type="EMBL" id="CAVLEF010000006">
    <property type="protein sequence ID" value="CAK1544705.1"/>
    <property type="molecule type" value="Genomic_DNA"/>
</dbReference>
<evidence type="ECO:0000313" key="1">
    <source>
        <dbReference type="EMBL" id="CAK1544705.1"/>
    </source>
</evidence>
<name>A0AAV1J6P2_9NEOP</name>
<sequence>MRNTDFRICDLYFLCPGKWLMRQQWGVRRRTGVPAADRWRTRAAAPPVPYRGPDCAATHDWTILSTNSMNIADAMFCD</sequence>
<accession>A0AAV1J6P2</accession>
<protein>
    <submittedName>
        <fullName evidence="1">Uncharacterized protein</fullName>
    </submittedName>
</protein>
<dbReference type="AlphaFoldDB" id="A0AAV1J6P2"/>
<dbReference type="Proteomes" id="UP001497472">
    <property type="component" value="Unassembled WGS sequence"/>
</dbReference>
<reference evidence="1 2" key="1">
    <citation type="submission" date="2023-11" db="EMBL/GenBank/DDBJ databases">
        <authorList>
            <person name="Okamura Y."/>
        </authorList>
    </citation>
    <scope>NUCLEOTIDE SEQUENCE [LARGE SCALE GENOMIC DNA]</scope>
</reference>
<organism evidence="1 2">
    <name type="scientific">Leptosia nina</name>
    <dbReference type="NCBI Taxonomy" id="320188"/>
    <lineage>
        <taxon>Eukaryota</taxon>
        <taxon>Metazoa</taxon>
        <taxon>Ecdysozoa</taxon>
        <taxon>Arthropoda</taxon>
        <taxon>Hexapoda</taxon>
        <taxon>Insecta</taxon>
        <taxon>Pterygota</taxon>
        <taxon>Neoptera</taxon>
        <taxon>Endopterygota</taxon>
        <taxon>Lepidoptera</taxon>
        <taxon>Glossata</taxon>
        <taxon>Ditrysia</taxon>
        <taxon>Papilionoidea</taxon>
        <taxon>Pieridae</taxon>
        <taxon>Pierinae</taxon>
        <taxon>Leptosia</taxon>
    </lineage>
</organism>
<gene>
    <name evidence="1" type="ORF">LNINA_LOCUS4427</name>
</gene>